<evidence type="ECO:0000313" key="1">
    <source>
        <dbReference type="EMBL" id="ORE22933.1"/>
    </source>
</evidence>
<evidence type="ECO:0000313" key="2">
    <source>
        <dbReference type="Proteomes" id="UP000242381"/>
    </source>
</evidence>
<reference evidence="1 2" key="1">
    <citation type="journal article" date="2016" name="Proc. Natl. Acad. Sci. U.S.A.">
        <title>Lipid metabolic changes in an early divergent fungus govern the establishment of a mutualistic symbiosis with endobacteria.</title>
        <authorList>
            <person name="Lastovetsky O.A."/>
            <person name="Gaspar M.L."/>
            <person name="Mondo S.J."/>
            <person name="LaButti K.M."/>
            <person name="Sandor L."/>
            <person name="Grigoriev I.V."/>
            <person name="Henry S.A."/>
            <person name="Pawlowska T.E."/>
        </authorList>
    </citation>
    <scope>NUCLEOTIDE SEQUENCE [LARGE SCALE GENOMIC DNA]</scope>
    <source>
        <strain evidence="1 2">ATCC 11559</strain>
    </source>
</reference>
<dbReference type="AlphaFoldDB" id="A0A1X0SF74"/>
<dbReference type="EMBL" id="KV921262">
    <property type="protein sequence ID" value="ORE22933.1"/>
    <property type="molecule type" value="Genomic_DNA"/>
</dbReference>
<protein>
    <submittedName>
        <fullName evidence="1">Uncharacterized protein</fullName>
    </submittedName>
</protein>
<name>A0A1X0SF74_RHIZD</name>
<proteinExistence type="predicted"/>
<sequence>MKYVQDHFCITVDHQSNTSSSICEIIHRDQLIDLELVYSQYKRIQENAYKRHNGQHESIKSCIDELKVKGYSAYM</sequence>
<dbReference type="Proteomes" id="UP000242381">
    <property type="component" value="Unassembled WGS sequence"/>
</dbReference>
<accession>A0A1X0SF74</accession>
<organism evidence="1 2">
    <name type="scientific">Rhizopus microsporus</name>
    <dbReference type="NCBI Taxonomy" id="58291"/>
    <lineage>
        <taxon>Eukaryota</taxon>
        <taxon>Fungi</taxon>
        <taxon>Fungi incertae sedis</taxon>
        <taxon>Mucoromycota</taxon>
        <taxon>Mucoromycotina</taxon>
        <taxon>Mucoromycetes</taxon>
        <taxon>Mucorales</taxon>
        <taxon>Mucorineae</taxon>
        <taxon>Rhizopodaceae</taxon>
        <taxon>Rhizopus</taxon>
    </lineage>
</organism>
<gene>
    <name evidence="1" type="ORF">BCV71DRAFT_224250</name>
</gene>